<dbReference type="RefSeq" id="WP_011461231.1">
    <property type="nucleotide sequence ID" value="NZ_JAYFNZ010000042.1"/>
</dbReference>
<gene>
    <name evidence="2" type="ORF">DPCES_3871</name>
</gene>
<dbReference type="InterPro" id="IPR029063">
    <property type="entry name" value="SAM-dependent_MTases_sf"/>
</dbReference>
<dbReference type="PATRIC" id="fig|49338.4.peg.4162"/>
<keyword evidence="1 2" id="KW-0808">Transferase</keyword>
<reference evidence="2" key="1">
    <citation type="submission" date="2014-07" db="EMBL/GenBank/DDBJ databases">
        <authorList>
            <person name="Hornung V.Bastian."/>
        </authorList>
    </citation>
    <scope>NUCLEOTIDE SEQUENCE</scope>
    <source>
        <strain evidence="2">PCE-S</strain>
    </source>
</reference>
<proteinExistence type="predicted"/>
<evidence type="ECO:0000313" key="2">
    <source>
        <dbReference type="EMBL" id="CDX03757.1"/>
    </source>
</evidence>
<dbReference type="CDD" id="cd02440">
    <property type="entry name" value="AdoMet_MTases"/>
    <property type="match status" value="1"/>
</dbReference>
<dbReference type="SUPFAM" id="SSF53335">
    <property type="entry name" value="S-adenosyl-L-methionine-dependent methyltransferases"/>
    <property type="match status" value="1"/>
</dbReference>
<dbReference type="Pfam" id="PF13489">
    <property type="entry name" value="Methyltransf_23"/>
    <property type="match status" value="1"/>
</dbReference>
<organism evidence="2">
    <name type="scientific">Desulfitobacterium hafniense</name>
    <name type="common">Desulfitobacterium frappieri</name>
    <dbReference type="NCBI Taxonomy" id="49338"/>
    <lineage>
        <taxon>Bacteria</taxon>
        <taxon>Bacillati</taxon>
        <taxon>Bacillota</taxon>
        <taxon>Clostridia</taxon>
        <taxon>Eubacteriales</taxon>
        <taxon>Desulfitobacteriaceae</taxon>
        <taxon>Desulfitobacterium</taxon>
    </lineage>
</organism>
<dbReference type="GO" id="GO:0032259">
    <property type="term" value="P:methylation"/>
    <property type="evidence" value="ECO:0007669"/>
    <property type="project" value="UniProtKB-KW"/>
</dbReference>
<dbReference type="PANTHER" id="PTHR43861">
    <property type="entry name" value="TRANS-ACONITATE 2-METHYLTRANSFERASE-RELATED"/>
    <property type="match status" value="1"/>
</dbReference>
<keyword evidence="2" id="KW-0489">Methyltransferase</keyword>
<sequence>MTSILFDVFYRSYDNFMKTFRLDDHEAILSQLRALAAKGRPGPPEPFKIADIGGGTGVLAHSLLELGHDVTIIDPAQRMTAIAKERNPRVTVINEALAKVSPEPLYDVIILRDCFHHIADQGPALSKLSQILQDDGLLIIQDFSPNSLRAQLLFTLERCLLEKIYPIPSSDLAAMMARAGFSGTIIRLNSRDYLAIGTKSSKQSTKEKPAEVEQ</sequence>
<evidence type="ECO:0000256" key="1">
    <source>
        <dbReference type="ARBA" id="ARBA00022679"/>
    </source>
</evidence>
<dbReference type="AlphaFoldDB" id="A0A098B5Y1"/>
<dbReference type="PANTHER" id="PTHR43861:SF3">
    <property type="entry name" value="PUTATIVE (AFU_ORTHOLOGUE AFUA_2G14390)-RELATED"/>
    <property type="match status" value="1"/>
</dbReference>
<dbReference type="Gene3D" id="3.40.50.150">
    <property type="entry name" value="Vaccinia Virus protein VP39"/>
    <property type="match status" value="1"/>
</dbReference>
<dbReference type="EMBL" id="LK996017">
    <property type="protein sequence ID" value="CDX03757.1"/>
    <property type="molecule type" value="Genomic_DNA"/>
</dbReference>
<dbReference type="GO" id="GO:0008168">
    <property type="term" value="F:methyltransferase activity"/>
    <property type="evidence" value="ECO:0007669"/>
    <property type="project" value="UniProtKB-KW"/>
</dbReference>
<dbReference type="OMA" id="AWIVADK"/>
<name>A0A098B5Y1_DESHA</name>
<protein>
    <submittedName>
        <fullName evidence="2">Methyltransferase type 11</fullName>
    </submittedName>
</protein>
<accession>A0A098B5Y1</accession>